<proteinExistence type="predicted"/>
<feature type="transmembrane region" description="Helical" evidence="1">
    <location>
        <begin position="148"/>
        <end position="172"/>
    </location>
</feature>
<evidence type="ECO:0000313" key="3">
    <source>
        <dbReference type="Proteomes" id="UP000789595"/>
    </source>
</evidence>
<keyword evidence="1" id="KW-1133">Transmembrane helix</keyword>
<reference evidence="2" key="1">
    <citation type="submission" date="2021-11" db="EMBL/GenBank/DDBJ databases">
        <authorList>
            <consortium name="Genoscope - CEA"/>
            <person name="William W."/>
        </authorList>
    </citation>
    <scope>NUCLEOTIDE SEQUENCE</scope>
</reference>
<feature type="transmembrane region" description="Helical" evidence="1">
    <location>
        <begin position="46"/>
        <end position="67"/>
    </location>
</feature>
<keyword evidence="3" id="KW-1185">Reference proteome</keyword>
<keyword evidence="1" id="KW-0812">Transmembrane</keyword>
<protein>
    <recommendedName>
        <fullName evidence="4">Transmembrane protein</fullName>
    </recommendedName>
</protein>
<evidence type="ECO:0000313" key="2">
    <source>
        <dbReference type="EMBL" id="CAH0371715.1"/>
    </source>
</evidence>
<keyword evidence="1" id="KW-0472">Membrane</keyword>
<name>A0A8J2WKB8_9STRA</name>
<feature type="transmembrane region" description="Helical" evidence="1">
    <location>
        <begin position="87"/>
        <end position="117"/>
    </location>
</feature>
<comment type="caution">
    <text evidence="2">The sequence shown here is derived from an EMBL/GenBank/DDBJ whole genome shotgun (WGS) entry which is preliminary data.</text>
</comment>
<evidence type="ECO:0000256" key="1">
    <source>
        <dbReference type="SAM" id="Phobius"/>
    </source>
</evidence>
<dbReference type="EMBL" id="CAKKNE010000003">
    <property type="protein sequence ID" value="CAH0371715.1"/>
    <property type="molecule type" value="Genomic_DNA"/>
</dbReference>
<accession>A0A8J2WKB8</accession>
<evidence type="ECO:0008006" key="4">
    <source>
        <dbReference type="Google" id="ProtNLM"/>
    </source>
</evidence>
<feature type="transmembrane region" description="Helical" evidence="1">
    <location>
        <begin position="192"/>
        <end position="213"/>
    </location>
</feature>
<feature type="transmembrane region" description="Helical" evidence="1">
    <location>
        <begin position="225"/>
        <end position="244"/>
    </location>
</feature>
<organism evidence="2 3">
    <name type="scientific">Pelagomonas calceolata</name>
    <dbReference type="NCBI Taxonomy" id="35677"/>
    <lineage>
        <taxon>Eukaryota</taxon>
        <taxon>Sar</taxon>
        <taxon>Stramenopiles</taxon>
        <taxon>Ochrophyta</taxon>
        <taxon>Pelagophyceae</taxon>
        <taxon>Pelagomonadales</taxon>
        <taxon>Pelagomonadaceae</taxon>
        <taxon>Pelagomonas</taxon>
    </lineage>
</organism>
<gene>
    <name evidence="2" type="ORF">PECAL_3P16670</name>
</gene>
<dbReference type="AlphaFoldDB" id="A0A8J2WKB8"/>
<dbReference type="Proteomes" id="UP000789595">
    <property type="component" value="Unassembled WGS sequence"/>
</dbReference>
<sequence>MTEMASPATPSAAAMRSAEESKRCDDAVDAPENALLQRRLLQTRRCLQLALAMAFFGTGLIFLLWYTGGGCALARHGRRRDYTELRISYMLCCPSIYVVGVVGYAGGALLALVALALHDREVSAAATAALGRTCSGCCWRTTRDGRCFCSLSAGATALAFAYVALVGLFLLAMFPVRPCSQRLAPGRGWPHALGSLLFFFSGDGLLGTLLFACDDEGAYGFMRGAVAFKVASLVALVASLAAAFAGAPGLASQGLAVLTIWLAALAFERELARGGEVLREKQPVSDV</sequence>